<dbReference type="InterPro" id="IPR054363">
    <property type="entry name" value="GH95_cat"/>
</dbReference>
<evidence type="ECO:0000259" key="3">
    <source>
        <dbReference type="Pfam" id="PF22124"/>
    </source>
</evidence>
<dbReference type="InterPro" id="IPR027414">
    <property type="entry name" value="GH95_N_dom"/>
</dbReference>
<evidence type="ECO:0000259" key="1">
    <source>
        <dbReference type="Pfam" id="PF14498"/>
    </source>
</evidence>
<reference evidence="4 5" key="1">
    <citation type="journal article" date="2024" name="IMA Fungus">
        <title>Apiospora arundinis, a panoply of carbohydrate-active enzymes and secondary metabolites.</title>
        <authorList>
            <person name="Sorensen T."/>
            <person name="Petersen C."/>
            <person name="Muurmann A.T."/>
            <person name="Christiansen J.V."/>
            <person name="Brundto M.L."/>
            <person name="Overgaard C.K."/>
            <person name="Boysen A.T."/>
            <person name="Wollenberg R.D."/>
            <person name="Larsen T.O."/>
            <person name="Sorensen J.L."/>
            <person name="Nielsen K.L."/>
            <person name="Sondergaard T.E."/>
        </authorList>
    </citation>
    <scope>NUCLEOTIDE SEQUENCE [LARGE SCALE GENOMIC DNA]</scope>
    <source>
        <strain evidence="4 5">AAU 773</strain>
    </source>
</reference>
<organism evidence="4 5">
    <name type="scientific">Apiospora arundinis</name>
    <dbReference type="NCBI Taxonomy" id="335852"/>
    <lineage>
        <taxon>Eukaryota</taxon>
        <taxon>Fungi</taxon>
        <taxon>Dikarya</taxon>
        <taxon>Ascomycota</taxon>
        <taxon>Pezizomycotina</taxon>
        <taxon>Sordariomycetes</taxon>
        <taxon>Xylariomycetidae</taxon>
        <taxon>Amphisphaeriales</taxon>
        <taxon>Apiosporaceae</taxon>
        <taxon>Apiospora</taxon>
    </lineage>
</organism>
<dbReference type="Pfam" id="PF21307">
    <property type="entry name" value="Glyco_hydro_95_C"/>
    <property type="match status" value="1"/>
</dbReference>
<proteinExistence type="predicted"/>
<dbReference type="InterPro" id="IPR013780">
    <property type="entry name" value="Glyco_hydro_b"/>
</dbReference>
<accession>A0ABR2JNI6</accession>
<evidence type="ECO:0000313" key="5">
    <source>
        <dbReference type="Proteomes" id="UP001390339"/>
    </source>
</evidence>
<name>A0ABR2JNI6_9PEZI</name>
<dbReference type="Pfam" id="PF22124">
    <property type="entry name" value="Glyco_hydro_95_cat"/>
    <property type="match status" value="1"/>
</dbReference>
<dbReference type="Gene3D" id="2.60.40.1180">
    <property type="entry name" value="Golgi alpha-mannosidase II"/>
    <property type="match status" value="1"/>
</dbReference>
<dbReference type="InterPro" id="IPR049053">
    <property type="entry name" value="AFCA-like_C"/>
</dbReference>
<sequence length="868" mass="95208">MHEQVSLRLNEQYSLRDFSTYWTMFSNVLCALALLPLVCNAQASSTIPSRMWSDAPAAAFNSSYLIGNGRIGATLNGKIRSEAIWMNEDSFWSGGFLNRTNPDARKYMPEIQELVRQGRVLEAQRLSNWAYAGTPLSTRMYDALVDLELVMNHTDSGTGYERHLDLKDATAGVTYVNNGIQYKREYIASNPDDIIAIKISANKTASVSFTIHLRRSLNDYLDRWQDYSVSNGVDSIYTGGHSASTTGIEFSAGARVRATGGKVRTIGDYVICENAEEATIYFTTWTSFRKPDPQAAVVSDLNKVGKYDGIRTAHVADYQKYSERVKFSLGSSTEEQRALTTAGRISKLNETFDPELVGLYFQFGRYLLIASSRAGTLPPNLQGIWSGDPIPYWGSKYTTNINIQMNYWPALVTNLADLTSPLYDLIDVVRDRGSKVAQEMYGAQEEGGGFVCHHNTDLWGDAAPQDNYAAGTWWPSAGPWLTFHIMEHYRYTGDVEFIKKYYPTMKSAAQFFVGFMTDHKGYKVTNPSLSPENQYYVPGSATNETAAITLAPTMDTFLLRELFREIEELQPVLGLGESEAEFVAQLKAIDEKLPPLGVNYYGGLKEWLEDYKEAIPGNDHVSQLWGVFPGSEITSTNRELFTAAHKSLQHRLANGGASGGWGASWCAALSARYFDPETVSRCVMHMLTNQTIGDSFLNRGAPATFQIDGNFGTPAALAEMLLQSHESIATSAPSSSSSNDDDDDEQQLVAAGTGTVDKIPLIRLLPALPTNFLSKNGGYVEGLLARGGFEVGMRWDGKGQLTGAKILSKLGGAVYVTVGNSTIGGTAGPEAGRLTYEGSSTATTATGAVMLQLNTERGKTYDVTLAQN</sequence>
<gene>
    <name evidence="4" type="ORF">PGQ11_001585</name>
</gene>
<comment type="caution">
    <text evidence="4">The sequence shown here is derived from an EMBL/GenBank/DDBJ whole genome shotgun (WGS) entry which is preliminary data.</text>
</comment>
<dbReference type="Gene3D" id="1.50.10.10">
    <property type="match status" value="1"/>
</dbReference>
<dbReference type="InterPro" id="IPR008928">
    <property type="entry name" value="6-hairpin_glycosidase_sf"/>
</dbReference>
<dbReference type="Gene3D" id="2.70.98.50">
    <property type="entry name" value="putative glycoside hydrolase family protein from bacillus halodurans"/>
    <property type="match status" value="1"/>
</dbReference>
<dbReference type="Proteomes" id="UP001390339">
    <property type="component" value="Unassembled WGS sequence"/>
</dbReference>
<feature type="domain" description="Alpha fucosidase A-like C-terminal" evidence="2">
    <location>
        <begin position="762"/>
        <end position="863"/>
    </location>
</feature>
<dbReference type="SUPFAM" id="SSF48208">
    <property type="entry name" value="Six-hairpin glycosidases"/>
    <property type="match status" value="1"/>
</dbReference>
<dbReference type="Pfam" id="PF14498">
    <property type="entry name" value="Glyco_hyd_65N_2"/>
    <property type="match status" value="1"/>
</dbReference>
<dbReference type="PANTHER" id="PTHR31084:SF0">
    <property type="entry name" value="ALPHA-L-FUCOSIDASE 2"/>
    <property type="match status" value="1"/>
</dbReference>
<protein>
    <submittedName>
        <fullName evidence="4">Glycoside hydrolase family 95 protein</fullName>
    </submittedName>
</protein>
<dbReference type="PIRSF" id="PIRSF007663">
    <property type="entry name" value="UCP007663"/>
    <property type="match status" value="1"/>
</dbReference>
<evidence type="ECO:0000259" key="2">
    <source>
        <dbReference type="Pfam" id="PF21307"/>
    </source>
</evidence>
<feature type="domain" description="Glycosyl hydrolase family 95 catalytic" evidence="3">
    <location>
        <begin position="307"/>
        <end position="721"/>
    </location>
</feature>
<dbReference type="EMBL" id="JAPCWZ010000001">
    <property type="protein sequence ID" value="KAK8880291.1"/>
    <property type="molecule type" value="Genomic_DNA"/>
</dbReference>
<keyword evidence="4" id="KW-0378">Hydrolase</keyword>
<feature type="domain" description="Glycosyl hydrolase family 95 N-terminal" evidence="1">
    <location>
        <begin position="51"/>
        <end position="290"/>
    </location>
</feature>
<evidence type="ECO:0000313" key="4">
    <source>
        <dbReference type="EMBL" id="KAK8880291.1"/>
    </source>
</evidence>
<dbReference type="InterPro" id="IPR016518">
    <property type="entry name" value="Alpha-L-fucosidase"/>
</dbReference>
<dbReference type="GO" id="GO:0016787">
    <property type="term" value="F:hydrolase activity"/>
    <property type="evidence" value="ECO:0007669"/>
    <property type="project" value="UniProtKB-KW"/>
</dbReference>
<keyword evidence="5" id="KW-1185">Reference proteome</keyword>
<dbReference type="InterPro" id="IPR012341">
    <property type="entry name" value="6hp_glycosidase-like_sf"/>
</dbReference>
<dbReference type="PANTHER" id="PTHR31084">
    <property type="entry name" value="ALPHA-L-FUCOSIDASE 2"/>
    <property type="match status" value="1"/>
</dbReference>